<keyword evidence="2" id="KW-1185">Reference proteome</keyword>
<proteinExistence type="predicted"/>
<reference evidence="2" key="1">
    <citation type="journal article" date="2022" name="Mol. Ecol. Resour.">
        <title>The genomes of chicory, endive, great burdock and yacon provide insights into Asteraceae palaeo-polyploidization history and plant inulin production.</title>
        <authorList>
            <person name="Fan W."/>
            <person name="Wang S."/>
            <person name="Wang H."/>
            <person name="Wang A."/>
            <person name="Jiang F."/>
            <person name="Liu H."/>
            <person name="Zhao H."/>
            <person name="Xu D."/>
            <person name="Zhang Y."/>
        </authorList>
    </citation>
    <scope>NUCLEOTIDE SEQUENCE [LARGE SCALE GENOMIC DNA]</scope>
    <source>
        <strain evidence="2">cv. Punajuju</strain>
    </source>
</reference>
<evidence type="ECO:0000313" key="2">
    <source>
        <dbReference type="Proteomes" id="UP001055811"/>
    </source>
</evidence>
<dbReference type="EMBL" id="CM042011">
    <property type="protein sequence ID" value="KAI3764058.1"/>
    <property type="molecule type" value="Genomic_DNA"/>
</dbReference>
<comment type="caution">
    <text evidence="1">The sequence shown here is derived from an EMBL/GenBank/DDBJ whole genome shotgun (WGS) entry which is preliminary data.</text>
</comment>
<dbReference type="Proteomes" id="UP001055811">
    <property type="component" value="Linkage Group LG03"/>
</dbReference>
<evidence type="ECO:0000313" key="1">
    <source>
        <dbReference type="EMBL" id="KAI3764058.1"/>
    </source>
</evidence>
<gene>
    <name evidence="1" type="ORF">L2E82_14058</name>
</gene>
<accession>A0ACB9EZR0</accession>
<organism evidence="1 2">
    <name type="scientific">Cichorium intybus</name>
    <name type="common">Chicory</name>
    <dbReference type="NCBI Taxonomy" id="13427"/>
    <lineage>
        <taxon>Eukaryota</taxon>
        <taxon>Viridiplantae</taxon>
        <taxon>Streptophyta</taxon>
        <taxon>Embryophyta</taxon>
        <taxon>Tracheophyta</taxon>
        <taxon>Spermatophyta</taxon>
        <taxon>Magnoliopsida</taxon>
        <taxon>eudicotyledons</taxon>
        <taxon>Gunneridae</taxon>
        <taxon>Pentapetalae</taxon>
        <taxon>asterids</taxon>
        <taxon>campanulids</taxon>
        <taxon>Asterales</taxon>
        <taxon>Asteraceae</taxon>
        <taxon>Cichorioideae</taxon>
        <taxon>Cichorieae</taxon>
        <taxon>Cichoriinae</taxon>
        <taxon>Cichorium</taxon>
    </lineage>
</organism>
<reference evidence="1 2" key="2">
    <citation type="journal article" date="2022" name="Mol. Ecol. Resour.">
        <title>The genomes of chicory, endive, great burdock and yacon provide insights into Asteraceae paleo-polyploidization history and plant inulin production.</title>
        <authorList>
            <person name="Fan W."/>
            <person name="Wang S."/>
            <person name="Wang H."/>
            <person name="Wang A."/>
            <person name="Jiang F."/>
            <person name="Liu H."/>
            <person name="Zhao H."/>
            <person name="Xu D."/>
            <person name="Zhang Y."/>
        </authorList>
    </citation>
    <scope>NUCLEOTIDE SEQUENCE [LARGE SCALE GENOMIC DNA]</scope>
    <source>
        <strain evidence="2">cv. Punajuju</strain>
        <tissue evidence="1">Leaves</tissue>
    </source>
</reference>
<name>A0ACB9EZR0_CICIN</name>
<protein>
    <submittedName>
        <fullName evidence="1">Uncharacterized protein</fullName>
    </submittedName>
</protein>
<sequence>MSDLTFADDMGYLQILAVGTGESPDVEEHGIDSTLHGKIPMKDNDKSNHNQENRNNLEFISDQNSEHQSG</sequence>